<dbReference type="InterPro" id="IPR048465">
    <property type="entry name" value="Maestro-like_HEAT"/>
</dbReference>
<reference evidence="6" key="1">
    <citation type="submission" date="2021-12" db="EMBL/GenBank/DDBJ databases">
        <authorList>
            <person name="King R."/>
        </authorList>
    </citation>
    <scope>NUCLEOTIDE SEQUENCE</scope>
</reference>
<dbReference type="Pfam" id="PF23221">
    <property type="entry name" value="HEAT_MROH2B_1st"/>
    <property type="match status" value="1"/>
</dbReference>
<dbReference type="KEGG" id="btab:109036132"/>
<proteinExistence type="predicted"/>
<evidence type="ECO:0008006" key="8">
    <source>
        <dbReference type="Google" id="ProtNLM"/>
    </source>
</evidence>
<dbReference type="PANTHER" id="PTHR23120:SF0">
    <property type="entry name" value="MAESTRO HEAT-LIKE REPEAT FAMILY MEMBER 1"/>
    <property type="match status" value="1"/>
</dbReference>
<dbReference type="InterPro" id="IPR056282">
    <property type="entry name" value="MROH2B-like_N_HEAT"/>
</dbReference>
<dbReference type="GO" id="GO:0005737">
    <property type="term" value="C:cytoplasm"/>
    <property type="evidence" value="ECO:0007669"/>
    <property type="project" value="TreeGrafter"/>
</dbReference>
<feature type="domain" description="Maestro/Maestro-like HEAT-repeats" evidence="5">
    <location>
        <begin position="1318"/>
        <end position="1593"/>
    </location>
</feature>
<dbReference type="InterPro" id="IPR011989">
    <property type="entry name" value="ARM-like"/>
</dbReference>
<dbReference type="PANTHER" id="PTHR23120">
    <property type="entry name" value="MAESTRO-RELATED HEAT DOMAIN-CONTAINING"/>
    <property type="match status" value="1"/>
</dbReference>
<dbReference type="InterPro" id="IPR055408">
    <property type="entry name" value="HEAT_MROH2B-like"/>
</dbReference>
<keyword evidence="7" id="KW-1185">Reference proteome</keyword>
<protein>
    <recommendedName>
        <fullName evidence="8">HEAT repeat protein</fullName>
    </recommendedName>
</protein>
<evidence type="ECO:0000259" key="3">
    <source>
        <dbReference type="Pfam" id="PF23210"/>
    </source>
</evidence>
<dbReference type="SUPFAM" id="SSF48371">
    <property type="entry name" value="ARM repeat"/>
    <property type="match status" value="3"/>
</dbReference>
<sequence>MENNVNEAQILIVVNSLLEASADRDECVRKAVCESLWKISKVQPNIVVKYTLNYRRKNSKLTSASITHVLQLLKRICENCISDLEPTLVKQLITFSFDEMMKNTSYTSFPAADILNAICVKYCRDVMDCLLSKLQPGAVPHQSLLYAIGNIASCNLPEFVVYVNSVLINIRPIIPAIKNDSQRQLITFAMEKLCESVLENHVDKDTKISKVSSECAEKIHAVYDLFITQWAASKDVKTVEGVVSAIGPMFSLLEENRLVEQTPRTVNFLLGLYRRSPHPPRYKISEALSTVLQIAPPVPLEPMLDNIIHTLHAMVWVQPDYREPVTVKNHGEVLRCYDQIGYHFPERLSDLLIRQVRGGSEADRVAALTVISHLLGSSDSVLSLRMSDLINALHVLSDASVKVKKALVRTIVVLACKEFLGSSDELFIEFLVKHCCPLVSCNGPEWTELREVCCSTITLLSSTVKTVFPLCWKVLLRLLLAPEFTAAIFVITSALTKIADKSNLEPLNTEKFPSNNIQAVITRCIGLLGAPQETDRGISILNFLVRYSPHINDDVSTLWKLKIPQLISYLELSEYVESEWESLMLEFLDETLRVSSEEFSTNLVSQFTAQLSLYPPVAASEQRAMLLKSMAITLNHISDVGTVNAHLDVLFNPVRSYSLNDAKICARAVGIISRKHVVTVLSYLKNASNNELTRKTSRLLGFVKDWKQEVESERARATLFLCYGQLVLEAPAEDTSPHLITITNWLLTQFGMTKDVEVLKSGFETVSHIANLSAKTKKEEEDVPNSNIASCRSQLVALALKQLGSAPDPLYIKVLASLIKIPPAVSDEERTLILRTCFNAIFQTGFADIPRIALKNLCYLLEEVLIQCATPAILDEIVSFLQPWLVHKSPYHRSAALLVLRSTLQCYQEHVKFTYEDASKFGHSGMILGTACIRSCETDLSIFTIALDCARIVLVVCSRFEGHSGGNDFELQESFSNLKNASPPELSITSETLSRMICNKLPHHQLGHLVLSLIDGLTDSEFLSSLGASQMLYRILSVKGGELYHSANEILDGILSALMKLTPGEVRGSIVTAVIEFGRHHPKILINTLLNQPIPFHPGVNEVWKGLASHPTLSSETLDQLVRLLSSSNLFEESPKHARDKTKIAIMAPLAVVSALQELFSVAVMGEIAESRFCELFSLLLVTLASYVGTLPPINTSVSTSRISSFIPNREVGKISPSKVALDCFKSFLLCTNCESAMNFLVDNSRPDLGESLPTAFIPLMPTLVRRVCAAKLHLVNDLVDSISQYANSNSEAQRIAVIAFLAECIGSCNSRTVDTVMALLLSSLNDSSPIVRCCSLKGLGTSFDHSANSMSKHGESVLSALTEGLDDNDAGEYPNIACSALTGLASVLPHLDSSLIIPVLVSLALRIKPFFEKDDVSVRSSAIKLFGELAKHEASKGSSQKNAFKEQVINSIVIFLLHLSEDEEPVIEACKYALYGSCPLLSIGELTELVEAQLGKDSSFDHEIFFVQTTEILVKSMPESMPMFVMTALMYCKSVWPSIRASAALFIGLIFRCLDSNSAGRVSIDSISAKLMMLLRDNDLNVRAQAAAALGWLIYD</sequence>
<organism evidence="6 7">
    <name type="scientific">Bemisia tabaci</name>
    <name type="common">Sweetpotato whitefly</name>
    <name type="synonym">Aleurodes tabaci</name>
    <dbReference type="NCBI Taxonomy" id="7038"/>
    <lineage>
        <taxon>Eukaryota</taxon>
        <taxon>Metazoa</taxon>
        <taxon>Ecdysozoa</taxon>
        <taxon>Arthropoda</taxon>
        <taxon>Hexapoda</taxon>
        <taxon>Insecta</taxon>
        <taxon>Pterygota</taxon>
        <taxon>Neoptera</taxon>
        <taxon>Paraneoptera</taxon>
        <taxon>Hemiptera</taxon>
        <taxon>Sternorrhyncha</taxon>
        <taxon>Aleyrodoidea</taxon>
        <taxon>Aleyrodidae</taxon>
        <taxon>Aleyrodinae</taxon>
        <taxon>Bemisia</taxon>
    </lineage>
</organism>
<dbReference type="EMBL" id="OU963862">
    <property type="protein sequence ID" value="CAH0380632.1"/>
    <property type="molecule type" value="Genomic_DNA"/>
</dbReference>
<dbReference type="Proteomes" id="UP001152759">
    <property type="component" value="Chromosome 1"/>
</dbReference>
<dbReference type="InterPro" id="IPR045206">
    <property type="entry name" value="Maestro_heat-like_prot"/>
</dbReference>
<evidence type="ECO:0000259" key="4">
    <source>
        <dbReference type="Pfam" id="PF23221"/>
    </source>
</evidence>
<feature type="domain" description="MROH2B-like HEAT-repeats" evidence="3">
    <location>
        <begin position="253"/>
        <end position="842"/>
    </location>
</feature>
<dbReference type="Pfam" id="PF23210">
    <property type="entry name" value="HEAT_Maestro_2"/>
    <property type="match status" value="1"/>
</dbReference>
<name>A0A9N9ZZ68_BEMTA</name>
<dbReference type="Pfam" id="PF21047">
    <property type="entry name" value="HEAT_Maestro"/>
    <property type="match status" value="1"/>
</dbReference>
<evidence type="ECO:0000259" key="2">
    <source>
        <dbReference type="Pfam" id="PF21047"/>
    </source>
</evidence>
<dbReference type="InterPro" id="IPR016024">
    <property type="entry name" value="ARM-type_fold"/>
</dbReference>
<dbReference type="InterPro" id="IPR055406">
    <property type="entry name" value="HEAT_Maestro"/>
</dbReference>
<evidence type="ECO:0000259" key="5">
    <source>
        <dbReference type="Pfam" id="PF23227"/>
    </source>
</evidence>
<feature type="domain" description="Maestro-like HEAT-repeats" evidence="2">
    <location>
        <begin position="893"/>
        <end position="1116"/>
    </location>
</feature>
<accession>A0A9N9ZZ68</accession>
<feature type="domain" description="MROH2B-like N-terminal HEAT-repeats" evidence="4">
    <location>
        <begin position="36"/>
        <end position="250"/>
    </location>
</feature>
<evidence type="ECO:0000313" key="6">
    <source>
        <dbReference type="EMBL" id="CAH0380632.1"/>
    </source>
</evidence>
<dbReference type="Gene3D" id="1.25.10.10">
    <property type="entry name" value="Leucine-rich Repeat Variant"/>
    <property type="match status" value="3"/>
</dbReference>
<keyword evidence="1" id="KW-0677">Repeat</keyword>
<evidence type="ECO:0000313" key="7">
    <source>
        <dbReference type="Proteomes" id="UP001152759"/>
    </source>
</evidence>
<dbReference type="Pfam" id="PF23227">
    <property type="entry name" value="HEAT_MROH2B_C"/>
    <property type="match status" value="1"/>
</dbReference>
<evidence type="ECO:0000256" key="1">
    <source>
        <dbReference type="ARBA" id="ARBA00022737"/>
    </source>
</evidence>
<gene>
    <name evidence="6" type="ORF">BEMITA_LOCUS365</name>
</gene>